<name>A0A084SWM4_9BACT</name>
<feature type="compositionally biased region" description="Basic and acidic residues" evidence="1">
    <location>
        <begin position="311"/>
        <end position="337"/>
    </location>
</feature>
<dbReference type="Proteomes" id="UP000028547">
    <property type="component" value="Unassembled WGS sequence"/>
</dbReference>
<evidence type="ECO:0000313" key="2">
    <source>
        <dbReference type="EMBL" id="KFA92859.1"/>
    </source>
</evidence>
<reference evidence="2 3" key="1">
    <citation type="submission" date="2014-07" db="EMBL/GenBank/DDBJ databases">
        <title>Draft Genome Sequence of Gephyronic Acid Producer, Cystobacter violaceus Strain Cb vi76.</title>
        <authorList>
            <person name="Stevens D.C."/>
            <person name="Young J."/>
            <person name="Carmichael R."/>
            <person name="Tan J."/>
            <person name="Taylor R.E."/>
        </authorList>
    </citation>
    <scope>NUCLEOTIDE SEQUENCE [LARGE SCALE GENOMIC DNA]</scope>
    <source>
        <strain evidence="2 3">Cb vi76</strain>
    </source>
</reference>
<feature type="region of interest" description="Disordered" evidence="1">
    <location>
        <begin position="310"/>
        <end position="344"/>
    </location>
</feature>
<evidence type="ECO:0008006" key="4">
    <source>
        <dbReference type="Google" id="ProtNLM"/>
    </source>
</evidence>
<dbReference type="EMBL" id="JPMI01000078">
    <property type="protein sequence ID" value="KFA92859.1"/>
    <property type="molecule type" value="Genomic_DNA"/>
</dbReference>
<accession>A0A084SWM4</accession>
<dbReference type="AlphaFoldDB" id="A0A084SWM4"/>
<evidence type="ECO:0000313" key="3">
    <source>
        <dbReference type="Proteomes" id="UP000028547"/>
    </source>
</evidence>
<feature type="region of interest" description="Disordered" evidence="1">
    <location>
        <begin position="132"/>
        <end position="152"/>
    </location>
</feature>
<dbReference type="RefSeq" id="WP_043393992.1">
    <property type="nucleotide sequence ID" value="NZ_JPMI01000078.1"/>
</dbReference>
<evidence type="ECO:0000256" key="1">
    <source>
        <dbReference type="SAM" id="MobiDB-lite"/>
    </source>
</evidence>
<organism evidence="2 3">
    <name type="scientific">Archangium violaceum Cb vi76</name>
    <dbReference type="NCBI Taxonomy" id="1406225"/>
    <lineage>
        <taxon>Bacteria</taxon>
        <taxon>Pseudomonadati</taxon>
        <taxon>Myxococcota</taxon>
        <taxon>Myxococcia</taxon>
        <taxon>Myxococcales</taxon>
        <taxon>Cystobacterineae</taxon>
        <taxon>Archangiaceae</taxon>
        <taxon>Archangium</taxon>
    </lineage>
</organism>
<proteinExistence type="predicted"/>
<gene>
    <name evidence="2" type="ORF">Q664_12675</name>
</gene>
<sequence>MRAAFQRLPRGQSTVELALCLLVFVTVVVFGIHFAEVGYLSLKVHEAAVSPLWDSTAFRVHRMLENREKVSDFGAFDSIAPRVMGNAQARYRDFDGRSSTPGTRTHVTQVFTRVEDMRVRCDRDEEVEFDLPRSRRPALRSPQPGNWGTFPPGQDVGEPTDSVLDGIFENVGGVSCAAEAHVEGLPTLPTSFLEGEGGFFREKHSTRLSMKTCASGRPVGGNCQGRYGILLGDFGFSDPEVSGHCPLRPEQPDVPCAENRAFYYSAMKVFDANGRAAGRDASEFAEFFVGYSPIDEGGFFMSYRGEEDDYIERSTPRGESQDEVDRPRNTGGVDHKPTPKRRPSNRCFLGLSEC</sequence>
<protein>
    <recommendedName>
        <fullName evidence="4">Pilus assembly protein</fullName>
    </recommendedName>
</protein>
<comment type="caution">
    <text evidence="2">The sequence shown here is derived from an EMBL/GenBank/DDBJ whole genome shotgun (WGS) entry which is preliminary data.</text>
</comment>